<dbReference type="PANTHER" id="PTHR10792">
    <property type="entry name" value="60S RIBOSOMAL PROTEIN L24"/>
    <property type="match status" value="1"/>
</dbReference>
<dbReference type="GO" id="GO:0003735">
    <property type="term" value="F:structural constituent of ribosome"/>
    <property type="evidence" value="ECO:0007669"/>
    <property type="project" value="InterPro"/>
</dbReference>
<dbReference type="EMBL" id="CM001217">
    <property type="protein sequence ID" value="KEH41529.1"/>
    <property type="molecule type" value="Genomic_DNA"/>
</dbReference>
<dbReference type="PANTHER" id="PTHR10792:SF8">
    <property type="entry name" value="RIBOSOME BIOGENESIS PROTEIN RLP24-RELATED"/>
    <property type="match status" value="1"/>
</dbReference>
<evidence type="ECO:0000313" key="2">
    <source>
        <dbReference type="EnsemblPlants" id="KEH41529"/>
    </source>
</evidence>
<dbReference type="InterPro" id="IPR056366">
    <property type="entry name" value="Ribosomal_eL24"/>
</dbReference>
<dbReference type="HOGENOM" id="CLU_015296_1_0_1"/>
<protein>
    <submittedName>
        <fullName evidence="1 2">Uncharacterized protein</fullName>
    </submittedName>
</protein>
<dbReference type="Proteomes" id="UP000002051">
    <property type="component" value="Unassembled WGS sequence"/>
</dbReference>
<accession>A0A072VHM6</accession>
<evidence type="ECO:0000313" key="1">
    <source>
        <dbReference type="EMBL" id="KEH41529.1"/>
    </source>
</evidence>
<evidence type="ECO:0000313" key="3">
    <source>
        <dbReference type="Proteomes" id="UP000002051"/>
    </source>
</evidence>
<proteinExistence type="predicted"/>
<reference evidence="2" key="3">
    <citation type="submission" date="2015-04" db="UniProtKB">
        <authorList>
            <consortium name="EnsemblPlants"/>
        </authorList>
    </citation>
    <scope>IDENTIFICATION</scope>
    <source>
        <strain evidence="2">cv. Jemalong A17</strain>
    </source>
</reference>
<organism evidence="1 3">
    <name type="scientific">Medicago truncatula</name>
    <name type="common">Barrel medic</name>
    <name type="synonym">Medicago tribuloides</name>
    <dbReference type="NCBI Taxonomy" id="3880"/>
    <lineage>
        <taxon>Eukaryota</taxon>
        <taxon>Viridiplantae</taxon>
        <taxon>Streptophyta</taxon>
        <taxon>Embryophyta</taxon>
        <taxon>Tracheophyta</taxon>
        <taxon>Spermatophyta</taxon>
        <taxon>Magnoliopsida</taxon>
        <taxon>eudicotyledons</taxon>
        <taxon>Gunneridae</taxon>
        <taxon>Pentapetalae</taxon>
        <taxon>rosids</taxon>
        <taxon>fabids</taxon>
        <taxon>Fabales</taxon>
        <taxon>Fabaceae</taxon>
        <taxon>Papilionoideae</taxon>
        <taxon>50 kb inversion clade</taxon>
        <taxon>NPAAA clade</taxon>
        <taxon>Hologalegina</taxon>
        <taxon>IRL clade</taxon>
        <taxon>Trifolieae</taxon>
        <taxon>Medicago</taxon>
    </lineage>
</organism>
<dbReference type="EnsemblPlants" id="KEH41529">
    <property type="protein sequence ID" value="KEH41529"/>
    <property type="gene ID" value="MTR_1g052035"/>
</dbReference>
<reference evidence="1 2" key="2">
    <citation type="journal article" date="2014" name="BMC Genomics">
        <title>An improved genome release (version Mt4.0) for the model legume Medicago truncatula.</title>
        <authorList>
            <person name="Tang H."/>
            <person name="Krishnakumar V."/>
            <person name="Bidwell S."/>
            <person name="Rosen B."/>
            <person name="Chan A."/>
            <person name="Zhou S."/>
            <person name="Gentzbittel L."/>
            <person name="Childs K.L."/>
            <person name="Yandell M."/>
            <person name="Gundlach H."/>
            <person name="Mayer K.F."/>
            <person name="Schwartz D.C."/>
            <person name="Town C.D."/>
        </authorList>
    </citation>
    <scope>GENOME REANNOTATION</scope>
    <source>
        <strain evidence="1">A17</strain>
        <strain evidence="2">cv. Jemalong A17</strain>
    </source>
</reference>
<reference evidence="1 2" key="1">
    <citation type="journal article" date="2011" name="Nature">
        <title>The Medicago genome provides insight into the evolution of rhizobial symbioses.</title>
        <authorList>
            <person name="Young N.D."/>
            <person name="Debelle F."/>
            <person name="Oldroyd G.E."/>
            <person name="Geurts R."/>
            <person name="Cannon S.B."/>
            <person name="Udvardi M.K."/>
            <person name="Benedito V.A."/>
            <person name="Mayer K.F."/>
            <person name="Gouzy J."/>
            <person name="Schoof H."/>
            <person name="Van de Peer Y."/>
            <person name="Proost S."/>
            <person name="Cook D.R."/>
            <person name="Meyers B.C."/>
            <person name="Spannagl M."/>
            <person name="Cheung F."/>
            <person name="De Mita S."/>
            <person name="Krishnakumar V."/>
            <person name="Gundlach H."/>
            <person name="Zhou S."/>
            <person name="Mudge J."/>
            <person name="Bharti A.K."/>
            <person name="Murray J.D."/>
            <person name="Naoumkina M.A."/>
            <person name="Rosen B."/>
            <person name="Silverstein K.A."/>
            <person name="Tang H."/>
            <person name="Rombauts S."/>
            <person name="Zhao P.X."/>
            <person name="Zhou P."/>
            <person name="Barbe V."/>
            <person name="Bardou P."/>
            <person name="Bechner M."/>
            <person name="Bellec A."/>
            <person name="Berger A."/>
            <person name="Berges H."/>
            <person name="Bidwell S."/>
            <person name="Bisseling T."/>
            <person name="Choisne N."/>
            <person name="Couloux A."/>
            <person name="Denny R."/>
            <person name="Deshpande S."/>
            <person name="Dai X."/>
            <person name="Doyle J.J."/>
            <person name="Dudez A.M."/>
            <person name="Farmer A.D."/>
            <person name="Fouteau S."/>
            <person name="Franken C."/>
            <person name="Gibelin C."/>
            <person name="Gish J."/>
            <person name="Goldstein S."/>
            <person name="Gonzalez A.J."/>
            <person name="Green P.J."/>
            <person name="Hallab A."/>
            <person name="Hartog M."/>
            <person name="Hua A."/>
            <person name="Humphray S.J."/>
            <person name="Jeong D.H."/>
            <person name="Jing Y."/>
            <person name="Jocker A."/>
            <person name="Kenton S.M."/>
            <person name="Kim D.J."/>
            <person name="Klee K."/>
            <person name="Lai H."/>
            <person name="Lang C."/>
            <person name="Lin S."/>
            <person name="Macmil S.L."/>
            <person name="Magdelenat G."/>
            <person name="Matthews L."/>
            <person name="McCorrison J."/>
            <person name="Monaghan E.L."/>
            <person name="Mun J.H."/>
            <person name="Najar F.Z."/>
            <person name="Nicholson C."/>
            <person name="Noirot C."/>
            <person name="O'Bleness M."/>
            <person name="Paule C.R."/>
            <person name="Poulain J."/>
            <person name="Prion F."/>
            <person name="Qin B."/>
            <person name="Qu C."/>
            <person name="Retzel E.F."/>
            <person name="Riddle C."/>
            <person name="Sallet E."/>
            <person name="Samain S."/>
            <person name="Samson N."/>
            <person name="Sanders I."/>
            <person name="Saurat O."/>
            <person name="Scarpelli C."/>
            <person name="Schiex T."/>
            <person name="Segurens B."/>
            <person name="Severin A.J."/>
            <person name="Sherrier D.J."/>
            <person name="Shi R."/>
            <person name="Sims S."/>
            <person name="Singer S.R."/>
            <person name="Sinharoy S."/>
            <person name="Sterck L."/>
            <person name="Viollet A."/>
            <person name="Wang B.B."/>
            <person name="Wang K."/>
            <person name="Wang M."/>
            <person name="Wang X."/>
            <person name="Warfsmann J."/>
            <person name="Weissenbach J."/>
            <person name="White D.D."/>
            <person name="White J.D."/>
            <person name="Wiley G.B."/>
            <person name="Wincker P."/>
            <person name="Xing Y."/>
            <person name="Yang L."/>
            <person name="Yao Z."/>
            <person name="Ying F."/>
            <person name="Zhai J."/>
            <person name="Zhou L."/>
            <person name="Zuber A."/>
            <person name="Denarie J."/>
            <person name="Dixon R.A."/>
            <person name="May G.D."/>
            <person name="Schwartz D.C."/>
            <person name="Rogers J."/>
            <person name="Quetier F."/>
            <person name="Town C.D."/>
            <person name="Roe B.A."/>
        </authorList>
    </citation>
    <scope>NUCLEOTIDE SEQUENCE [LARGE SCALE GENOMIC DNA]</scope>
    <source>
        <strain evidence="1">A17</strain>
        <strain evidence="2">cv. Jemalong A17</strain>
    </source>
</reference>
<name>A0A072VHM6_MEDTR</name>
<sequence length="301" mass="34768">MASSSSVPETTMKEAPAYEIRGRTMSLEEWELNVQTANLVDFISLAFHGCELRRYYEAQDLMAYFNILNGPTYKNLVMHLWVRAQVYDRKAAQLEMDEKKRAPYNHLNMEKKLLLKIQNENLLPKGGGGDQPSLEHRVFLHYFITKEKENVPKHIFKHMIKELRESQENKRCWIPFGRLISEIFHQGGILKALKEVNTFTDEQLGTETGKLINGSTLWKMHPIKKEDYTKLCTDLNESNAVSNLMDDFPPICKQDPLDVRINFIMDHYEQTGQQIKLGDIPDTMYGGALCNTLIPTSKLIN</sequence>
<keyword evidence="3" id="KW-1185">Reference proteome</keyword>
<dbReference type="AlphaFoldDB" id="A0A072VHM6"/>
<gene>
    <name evidence="1" type="ordered locus">MTR_1g052035</name>
</gene>